<dbReference type="PANTHER" id="PTHR21666:SF270">
    <property type="entry name" value="MUREIN HYDROLASE ACTIVATOR ENVC"/>
    <property type="match status" value="1"/>
</dbReference>
<evidence type="ECO:0000313" key="4">
    <source>
        <dbReference type="Proteomes" id="UP000700732"/>
    </source>
</evidence>
<feature type="domain" description="M23ase beta-sheet core" evidence="2">
    <location>
        <begin position="164"/>
        <end position="198"/>
    </location>
</feature>
<feature type="region of interest" description="Disordered" evidence="1">
    <location>
        <begin position="680"/>
        <end position="706"/>
    </location>
</feature>
<dbReference type="SUPFAM" id="SSF51261">
    <property type="entry name" value="Duplicated hybrid motif"/>
    <property type="match status" value="1"/>
</dbReference>
<dbReference type="Gene3D" id="2.70.70.10">
    <property type="entry name" value="Glucose Permease (Domain IIA)"/>
    <property type="match status" value="1"/>
</dbReference>
<name>A0ABR6W216_9BACT</name>
<protein>
    <recommendedName>
        <fullName evidence="2">M23ase beta-sheet core domain-containing protein</fullName>
    </recommendedName>
</protein>
<reference evidence="3 4" key="1">
    <citation type="submission" date="2019-06" db="EMBL/GenBank/DDBJ databases">
        <title>Spirosoma utsteinense sp. nov. isolated from Antarctic ice-free soils.</title>
        <authorList>
            <person name="Tahon G."/>
        </authorList>
    </citation>
    <scope>NUCLEOTIDE SEQUENCE [LARGE SCALE GENOMIC DNA]</scope>
    <source>
        <strain evidence="3 4">LMG 31447</strain>
    </source>
</reference>
<dbReference type="InterPro" id="IPR016047">
    <property type="entry name" value="M23ase_b-sheet_dom"/>
</dbReference>
<dbReference type="InterPro" id="IPR011055">
    <property type="entry name" value="Dup_hybrid_motif"/>
</dbReference>
<keyword evidence="4" id="KW-1185">Reference proteome</keyword>
<dbReference type="PANTHER" id="PTHR21666">
    <property type="entry name" value="PEPTIDASE-RELATED"/>
    <property type="match status" value="1"/>
</dbReference>
<proteinExistence type="predicted"/>
<dbReference type="Proteomes" id="UP000700732">
    <property type="component" value="Unassembled WGS sequence"/>
</dbReference>
<feature type="compositionally biased region" description="Basic residues" evidence="1">
    <location>
        <begin position="693"/>
        <end position="706"/>
    </location>
</feature>
<feature type="domain" description="M23ase beta-sheet core" evidence="2">
    <location>
        <begin position="78"/>
        <end position="139"/>
    </location>
</feature>
<dbReference type="Pfam" id="PF01551">
    <property type="entry name" value="Peptidase_M23"/>
    <property type="match status" value="2"/>
</dbReference>
<comment type="caution">
    <text evidence="3">The sequence shown here is derived from an EMBL/GenBank/DDBJ whole genome shotgun (WGS) entry which is preliminary data.</text>
</comment>
<organism evidence="3 4">
    <name type="scientific">Spirosoma utsteinense</name>
    <dbReference type="NCBI Taxonomy" id="2585773"/>
    <lineage>
        <taxon>Bacteria</taxon>
        <taxon>Pseudomonadati</taxon>
        <taxon>Bacteroidota</taxon>
        <taxon>Cytophagia</taxon>
        <taxon>Cytophagales</taxon>
        <taxon>Cytophagaceae</taxon>
        <taxon>Spirosoma</taxon>
    </lineage>
</organism>
<accession>A0ABR6W216</accession>
<gene>
    <name evidence="3" type="ORF">FH603_1117</name>
</gene>
<dbReference type="InterPro" id="IPR050570">
    <property type="entry name" value="Cell_wall_metabolism_enzyme"/>
</dbReference>
<evidence type="ECO:0000256" key="1">
    <source>
        <dbReference type="SAM" id="MobiDB-lite"/>
    </source>
</evidence>
<dbReference type="EMBL" id="VFIA01000005">
    <property type="protein sequence ID" value="MBC3790627.1"/>
    <property type="molecule type" value="Genomic_DNA"/>
</dbReference>
<dbReference type="CDD" id="cd12797">
    <property type="entry name" value="M23_peptidase"/>
    <property type="match status" value="1"/>
</dbReference>
<evidence type="ECO:0000313" key="3">
    <source>
        <dbReference type="EMBL" id="MBC3790627.1"/>
    </source>
</evidence>
<evidence type="ECO:0000259" key="2">
    <source>
        <dbReference type="Pfam" id="PF01551"/>
    </source>
</evidence>
<sequence>MSKKQLVFGWSVWLIGLGVAWGQQSTKLPAETSQAGQMSQTGYIRPGTIQAGYFLFPIMPGSANSLSGGLGDLRPNHFHAGLDIRTGGREGVDVHAAADGYIARIAVFTGGYGNVVFIKHPNGLTTVYGHLKTLKDTLGTYLREQQYARKTFEIDLRPEPGQFPVKQGDVIAASGNTGGSGGPHLHFEVRDAKDNLINPLLYGFSEIRDEVPPYFERIALKTMTPTSRINGEYQRVSYVPVRRSDGTYTITKPITASGLVGMEVLAYDKTTGSPYRNGISCLEIRLDGREVFAYNMNSFPNEQTRFMNVHENYEVEQMTGQRYHRAYIADGNILNIYKLQSNATYKGRLPLLDGQPHEVTLTLYDAADHATRLTFTLLPETTASTRMDAVTEMPADYNPDADTEQVASTLSTAAAPVVGVPTATITTDENVLKLAVKNVSTTNPPVAKLFTGRTFTEQPASYVLANQAVYLIDLRQSLPDSVQFGRGIVRTNFRKRIIPGRADVFTEGTTRLEFSPRTLFDTLHLSMRPVVGGGLEINQPTIPLNDYLTIQYVPNYPIAIDTMRTKAYWTSGGRESFLGGTWTKGRIQFKTRSLGRFQLLTDATPPTINIMTATPNGITAKIRDDLSGIAEFRALVDGEWVLMQYDYKRALLWSDKLDATEPFEEGATVLVQVKDRSGNIGSDSTTIEAPRPVIRRRAAPARKRKR</sequence>